<dbReference type="Proteomes" id="UP000257109">
    <property type="component" value="Unassembled WGS sequence"/>
</dbReference>
<feature type="compositionally biased region" description="Basic and acidic residues" evidence="1">
    <location>
        <begin position="114"/>
        <end position="126"/>
    </location>
</feature>
<organism evidence="2 3">
    <name type="scientific">Mucuna pruriens</name>
    <name type="common">Velvet bean</name>
    <name type="synonym">Dolichos pruriens</name>
    <dbReference type="NCBI Taxonomy" id="157652"/>
    <lineage>
        <taxon>Eukaryota</taxon>
        <taxon>Viridiplantae</taxon>
        <taxon>Streptophyta</taxon>
        <taxon>Embryophyta</taxon>
        <taxon>Tracheophyta</taxon>
        <taxon>Spermatophyta</taxon>
        <taxon>Magnoliopsida</taxon>
        <taxon>eudicotyledons</taxon>
        <taxon>Gunneridae</taxon>
        <taxon>Pentapetalae</taxon>
        <taxon>rosids</taxon>
        <taxon>fabids</taxon>
        <taxon>Fabales</taxon>
        <taxon>Fabaceae</taxon>
        <taxon>Papilionoideae</taxon>
        <taxon>50 kb inversion clade</taxon>
        <taxon>NPAAA clade</taxon>
        <taxon>indigoferoid/millettioid clade</taxon>
        <taxon>Phaseoleae</taxon>
        <taxon>Mucuna</taxon>
    </lineage>
</organism>
<comment type="caution">
    <text evidence="2">The sequence shown here is derived from an EMBL/GenBank/DDBJ whole genome shotgun (WGS) entry which is preliminary data.</text>
</comment>
<dbReference type="AlphaFoldDB" id="A0A371G9C7"/>
<gene>
    <name evidence="2" type="ORF">CR513_31409</name>
</gene>
<sequence>MEEPKVYNVEERRMWMSLLLEYLKEERLPNDPAKAKKLVKEAAKYIVIVEQLYKWGFFFPLLWCIEDMESYHLGRNQRAIPTNHPIQASQKRGQAESESRPIPRSPGNSVNKGVRNESMNDKETRAKVRPPAVQVIRAVDSNKLTLTWEGPFRMSDEVGKGAYCLEHLDGKEIPRTWNALNL</sequence>
<dbReference type="EMBL" id="QJKJ01006313">
    <property type="protein sequence ID" value="RDX87157.1"/>
    <property type="molecule type" value="Genomic_DNA"/>
</dbReference>
<keyword evidence="3" id="KW-1185">Reference proteome</keyword>
<feature type="region of interest" description="Disordered" evidence="1">
    <location>
        <begin position="83"/>
        <end position="129"/>
    </location>
</feature>
<protein>
    <submittedName>
        <fullName evidence="2">Uncharacterized protein</fullName>
    </submittedName>
</protein>
<evidence type="ECO:0000256" key="1">
    <source>
        <dbReference type="SAM" id="MobiDB-lite"/>
    </source>
</evidence>
<reference evidence="2" key="1">
    <citation type="submission" date="2018-05" db="EMBL/GenBank/DDBJ databases">
        <title>Draft genome of Mucuna pruriens seed.</title>
        <authorList>
            <person name="Nnadi N.E."/>
            <person name="Vos R."/>
            <person name="Hasami M.H."/>
            <person name="Devisetty U.K."/>
            <person name="Aguiy J.C."/>
        </authorList>
    </citation>
    <scope>NUCLEOTIDE SEQUENCE [LARGE SCALE GENOMIC DNA]</scope>
    <source>
        <strain evidence="2">JCA_2017</strain>
    </source>
</reference>
<proteinExistence type="predicted"/>
<feature type="non-terminal residue" evidence="2">
    <location>
        <position position="1"/>
    </location>
</feature>
<evidence type="ECO:0000313" key="3">
    <source>
        <dbReference type="Proteomes" id="UP000257109"/>
    </source>
</evidence>
<name>A0A371G9C7_MUCPR</name>
<dbReference type="OrthoDB" id="1433117at2759"/>
<evidence type="ECO:0000313" key="2">
    <source>
        <dbReference type="EMBL" id="RDX87157.1"/>
    </source>
</evidence>
<accession>A0A371G9C7</accession>